<evidence type="ECO:0000313" key="1">
    <source>
        <dbReference type="EMBL" id="KAK7305988.1"/>
    </source>
</evidence>
<dbReference type="Proteomes" id="UP001367508">
    <property type="component" value="Unassembled WGS sequence"/>
</dbReference>
<evidence type="ECO:0000313" key="2">
    <source>
        <dbReference type="Proteomes" id="UP001367508"/>
    </source>
</evidence>
<dbReference type="AlphaFoldDB" id="A0AAN9PQG7"/>
<organism evidence="1 2">
    <name type="scientific">Canavalia gladiata</name>
    <name type="common">Sword bean</name>
    <name type="synonym">Dolichos gladiatus</name>
    <dbReference type="NCBI Taxonomy" id="3824"/>
    <lineage>
        <taxon>Eukaryota</taxon>
        <taxon>Viridiplantae</taxon>
        <taxon>Streptophyta</taxon>
        <taxon>Embryophyta</taxon>
        <taxon>Tracheophyta</taxon>
        <taxon>Spermatophyta</taxon>
        <taxon>Magnoliopsida</taxon>
        <taxon>eudicotyledons</taxon>
        <taxon>Gunneridae</taxon>
        <taxon>Pentapetalae</taxon>
        <taxon>rosids</taxon>
        <taxon>fabids</taxon>
        <taxon>Fabales</taxon>
        <taxon>Fabaceae</taxon>
        <taxon>Papilionoideae</taxon>
        <taxon>50 kb inversion clade</taxon>
        <taxon>NPAAA clade</taxon>
        <taxon>indigoferoid/millettioid clade</taxon>
        <taxon>Phaseoleae</taxon>
        <taxon>Canavalia</taxon>
    </lineage>
</organism>
<name>A0AAN9PQG7_CANGL</name>
<protein>
    <submittedName>
        <fullName evidence="1">Uncharacterized protein</fullName>
    </submittedName>
</protein>
<keyword evidence="2" id="KW-1185">Reference proteome</keyword>
<gene>
    <name evidence="1" type="ORF">VNO77_43902</name>
</gene>
<dbReference type="EMBL" id="JAYMYQ010000011">
    <property type="protein sequence ID" value="KAK7305988.1"/>
    <property type="molecule type" value="Genomic_DNA"/>
</dbReference>
<accession>A0AAN9PQG7</accession>
<comment type="caution">
    <text evidence="1">The sequence shown here is derived from an EMBL/GenBank/DDBJ whole genome shotgun (WGS) entry which is preliminary data.</text>
</comment>
<sequence length="131" mass="14135">MLGELAWLLNFKFGSLPCAFKLGAVIFTWSEIFCQLGPGSTLKSDVVGTLPGTWLLVFDQSLLTNSEPKIGPIVIGLEDITSMDQPGLVLSIMHSAPSIILKLVHGHWLTKSGNLEPGIRLAAMPEFVTTT</sequence>
<proteinExistence type="predicted"/>
<reference evidence="1 2" key="1">
    <citation type="submission" date="2024-01" db="EMBL/GenBank/DDBJ databases">
        <title>The genomes of 5 underutilized Papilionoideae crops provide insights into root nodulation and disease resistanc.</title>
        <authorList>
            <person name="Jiang F."/>
        </authorList>
    </citation>
    <scope>NUCLEOTIDE SEQUENCE [LARGE SCALE GENOMIC DNA]</scope>
    <source>
        <strain evidence="1">LVBAO_FW01</strain>
        <tissue evidence="1">Leaves</tissue>
    </source>
</reference>